<reference evidence="6 7" key="1">
    <citation type="submission" date="2019-05" db="EMBL/GenBank/DDBJ databases">
        <title>Draft Whole-Genome sequence of the green sulfur bacterium Prosthecochloris vibrioformis DSM 260.</title>
        <authorList>
            <person name="Meyer T.E."/>
            <person name="Kyndt J.A."/>
        </authorList>
    </citation>
    <scope>NUCLEOTIDE SEQUENCE [LARGE SCALE GENOMIC DNA]</scope>
    <source>
        <strain evidence="6 7">DSM 260</strain>
    </source>
</reference>
<keyword evidence="4 5" id="KW-0472">Membrane</keyword>
<dbReference type="Proteomes" id="UP000309544">
    <property type="component" value="Unassembled WGS sequence"/>
</dbReference>
<dbReference type="Gene3D" id="1.20.120.1630">
    <property type="match status" value="1"/>
</dbReference>
<feature type="transmembrane region" description="Helical" evidence="5">
    <location>
        <begin position="51"/>
        <end position="72"/>
    </location>
</feature>
<dbReference type="GO" id="GO:0004671">
    <property type="term" value="F:protein C-terminal S-isoprenylcysteine carboxyl O-methyltransferase activity"/>
    <property type="evidence" value="ECO:0007669"/>
    <property type="project" value="InterPro"/>
</dbReference>
<dbReference type="AlphaFoldDB" id="A0A5C4S1W6"/>
<keyword evidence="6" id="KW-0489">Methyltransferase</keyword>
<accession>A0A5C4S1W6</accession>
<comment type="caution">
    <text evidence="6">The sequence shown here is derived from an EMBL/GenBank/DDBJ whole genome shotgun (WGS) entry which is preliminary data.</text>
</comment>
<keyword evidence="2 5" id="KW-0812">Transmembrane</keyword>
<evidence type="ECO:0000256" key="3">
    <source>
        <dbReference type="ARBA" id="ARBA00022989"/>
    </source>
</evidence>
<organism evidence="6 7">
    <name type="scientific">Prosthecochloris vibrioformis</name>
    <name type="common">Chlorobium vibrioforme</name>
    <dbReference type="NCBI Taxonomy" id="1098"/>
    <lineage>
        <taxon>Bacteria</taxon>
        <taxon>Pseudomonadati</taxon>
        <taxon>Chlorobiota</taxon>
        <taxon>Chlorobiia</taxon>
        <taxon>Chlorobiales</taxon>
        <taxon>Chlorobiaceae</taxon>
        <taxon>Prosthecochloris</taxon>
    </lineage>
</organism>
<protein>
    <submittedName>
        <fullName evidence="6">Isoprenylcysteine carboxylmethyltransferase family protein</fullName>
    </submittedName>
</protein>
<dbReference type="EMBL" id="VDCI01000004">
    <property type="protein sequence ID" value="TNJ36721.1"/>
    <property type="molecule type" value="Genomic_DNA"/>
</dbReference>
<proteinExistence type="predicted"/>
<evidence type="ECO:0000256" key="5">
    <source>
        <dbReference type="SAM" id="Phobius"/>
    </source>
</evidence>
<evidence type="ECO:0000256" key="2">
    <source>
        <dbReference type="ARBA" id="ARBA00022692"/>
    </source>
</evidence>
<dbReference type="InterPro" id="IPR007269">
    <property type="entry name" value="ICMT_MeTrfase"/>
</dbReference>
<dbReference type="Pfam" id="PF04140">
    <property type="entry name" value="ICMT"/>
    <property type="match status" value="1"/>
</dbReference>
<feature type="transmembrane region" description="Helical" evidence="5">
    <location>
        <begin position="111"/>
        <end position="137"/>
    </location>
</feature>
<sequence>MNKRKSPATSGNPGFGKKGEHLVALQFLLIIAFIAAPSWNPTVTPELLQELFLPRVAVMASAGVAALVLGGYGSHALSDVVTPLPYPVDHSRLVQDGIYGYVRHPLYGSQLVAGLGWVVFTLSLTHLCILLLAFTFFNHKASKEEAWLIERHPDYVAYRKKTKKFIPWLY</sequence>
<dbReference type="GO" id="GO:0032259">
    <property type="term" value="P:methylation"/>
    <property type="evidence" value="ECO:0007669"/>
    <property type="project" value="UniProtKB-KW"/>
</dbReference>
<dbReference type="GO" id="GO:0016020">
    <property type="term" value="C:membrane"/>
    <property type="evidence" value="ECO:0007669"/>
    <property type="project" value="UniProtKB-SubCell"/>
</dbReference>
<feature type="transmembrane region" description="Helical" evidence="5">
    <location>
        <begin position="21"/>
        <end position="39"/>
    </location>
</feature>
<keyword evidence="3 5" id="KW-1133">Transmembrane helix</keyword>
<evidence type="ECO:0000313" key="6">
    <source>
        <dbReference type="EMBL" id="TNJ36721.1"/>
    </source>
</evidence>
<evidence type="ECO:0000256" key="4">
    <source>
        <dbReference type="ARBA" id="ARBA00023136"/>
    </source>
</evidence>
<comment type="subcellular location">
    <subcellularLocation>
        <location evidence="1">Membrane</location>
        <topology evidence="1">Multi-pass membrane protein</topology>
    </subcellularLocation>
</comment>
<name>A0A5C4S1W6_PROVB</name>
<dbReference type="PANTHER" id="PTHR12714">
    <property type="entry name" value="PROTEIN-S ISOPRENYLCYSTEINE O-METHYLTRANSFERASE"/>
    <property type="match status" value="1"/>
</dbReference>
<evidence type="ECO:0000256" key="1">
    <source>
        <dbReference type="ARBA" id="ARBA00004141"/>
    </source>
</evidence>
<dbReference type="RefSeq" id="WP_139626596.1">
    <property type="nucleotide sequence ID" value="NZ_VDCI01000004.1"/>
</dbReference>
<keyword evidence="6" id="KW-0808">Transferase</keyword>
<gene>
    <name evidence="6" type="ORF">FGF68_06575</name>
</gene>
<evidence type="ECO:0000313" key="7">
    <source>
        <dbReference type="Proteomes" id="UP000309544"/>
    </source>
</evidence>
<keyword evidence="7" id="KW-1185">Reference proteome</keyword>
<dbReference type="PANTHER" id="PTHR12714:SF9">
    <property type="entry name" value="PROTEIN-S-ISOPRENYLCYSTEINE O-METHYLTRANSFERASE"/>
    <property type="match status" value="1"/>
</dbReference>